<gene>
    <name evidence="1" type="primary">ORF43286</name>
</gene>
<reference evidence="1" key="1">
    <citation type="submission" date="2014-12" db="EMBL/GenBank/DDBJ databases">
        <title>Insight into the proteome of Arion vulgaris.</title>
        <authorList>
            <person name="Aradska J."/>
            <person name="Bulat T."/>
            <person name="Smidak R."/>
            <person name="Sarate P."/>
            <person name="Gangsoo J."/>
            <person name="Sialana F."/>
            <person name="Bilban M."/>
            <person name="Lubec G."/>
        </authorList>
    </citation>
    <scope>NUCLEOTIDE SEQUENCE</scope>
    <source>
        <tissue evidence="1">Skin</tissue>
    </source>
</reference>
<protein>
    <submittedName>
        <fullName evidence="1">Uncharacterized protein</fullName>
    </submittedName>
</protein>
<organism evidence="1">
    <name type="scientific">Arion vulgaris</name>
    <dbReference type="NCBI Taxonomy" id="1028688"/>
    <lineage>
        <taxon>Eukaryota</taxon>
        <taxon>Metazoa</taxon>
        <taxon>Spiralia</taxon>
        <taxon>Lophotrochozoa</taxon>
        <taxon>Mollusca</taxon>
        <taxon>Gastropoda</taxon>
        <taxon>Heterobranchia</taxon>
        <taxon>Euthyneura</taxon>
        <taxon>Panpulmonata</taxon>
        <taxon>Eupulmonata</taxon>
        <taxon>Stylommatophora</taxon>
        <taxon>Helicina</taxon>
        <taxon>Arionoidea</taxon>
        <taxon>Arionidae</taxon>
        <taxon>Arion</taxon>
    </lineage>
</organism>
<sequence>MTSHECCVDSVEVEAVLPGSSRKEHLLVKFKDVNRQPLTVRDVKRCLLEGCNIDRSHDDYEMVMLISDNVLEKVFADDRQMLEYKDFLHTGTVIFRTKPGVL</sequence>
<name>A0A0B6Z265_9EUPU</name>
<evidence type="ECO:0000313" key="1">
    <source>
        <dbReference type="EMBL" id="CEK61790.1"/>
    </source>
</evidence>
<dbReference type="EMBL" id="HACG01014925">
    <property type="protein sequence ID" value="CEK61790.1"/>
    <property type="molecule type" value="Transcribed_RNA"/>
</dbReference>
<accession>A0A0B6Z265</accession>
<dbReference type="AlphaFoldDB" id="A0A0B6Z265"/>
<proteinExistence type="predicted"/>